<dbReference type="Pfam" id="PF03888">
    <property type="entry name" value="MucB_RseB"/>
    <property type="match status" value="1"/>
</dbReference>
<dbReference type="PANTHER" id="PTHR38782">
    <property type="match status" value="1"/>
</dbReference>
<dbReference type="PANTHER" id="PTHR38782:SF1">
    <property type="entry name" value="SIGMA-E FACTOR REGULATORY PROTEIN RSEB"/>
    <property type="match status" value="1"/>
</dbReference>
<evidence type="ECO:0000313" key="7">
    <source>
        <dbReference type="EMBL" id="TXC65489.1"/>
    </source>
</evidence>
<protein>
    <submittedName>
        <fullName evidence="7">Transcriptional regulator</fullName>
    </submittedName>
</protein>
<comment type="subcellular location">
    <subcellularLocation>
        <location evidence="1">Periplasm</location>
    </subcellularLocation>
</comment>
<dbReference type="GO" id="GO:0030288">
    <property type="term" value="C:outer membrane-bounded periplasmic space"/>
    <property type="evidence" value="ECO:0007669"/>
    <property type="project" value="TreeGrafter"/>
</dbReference>
<keyword evidence="4" id="KW-0574">Periplasm</keyword>
<reference evidence="7 8" key="1">
    <citation type="submission" date="2019-08" db="EMBL/GenBank/DDBJ databases">
        <authorList>
            <person name="Khan S.A."/>
            <person name="Jeon C.O."/>
            <person name="Jeong S.E."/>
        </authorList>
    </citation>
    <scope>NUCLEOTIDE SEQUENCE [LARGE SCALE GENOMIC DNA]</scope>
    <source>
        <strain evidence="8">IMCC1728</strain>
    </source>
</reference>
<accession>A0A5C6TYS3</accession>
<dbReference type="InterPro" id="IPR033436">
    <property type="entry name" value="MucB/RseB_C"/>
</dbReference>
<dbReference type="Gene3D" id="3.30.200.100">
    <property type="entry name" value="MucB/RseB, C-terminal domain"/>
    <property type="match status" value="1"/>
</dbReference>
<keyword evidence="8" id="KW-1185">Reference proteome</keyword>
<evidence type="ECO:0000259" key="5">
    <source>
        <dbReference type="Pfam" id="PF03888"/>
    </source>
</evidence>
<gene>
    <name evidence="7" type="ORF">FSC37_03415</name>
</gene>
<evidence type="ECO:0000256" key="1">
    <source>
        <dbReference type="ARBA" id="ARBA00004418"/>
    </source>
</evidence>
<proteinExistence type="inferred from homology"/>
<dbReference type="PIRSF" id="PIRSF005427">
    <property type="entry name" value="RseB"/>
    <property type="match status" value="1"/>
</dbReference>
<dbReference type="Pfam" id="PF17188">
    <property type="entry name" value="MucB_RseB_C"/>
    <property type="match status" value="1"/>
</dbReference>
<dbReference type="Proteomes" id="UP000321832">
    <property type="component" value="Unassembled WGS sequence"/>
</dbReference>
<keyword evidence="3" id="KW-0732">Signal</keyword>
<dbReference type="InterPro" id="IPR005588">
    <property type="entry name" value="MucB_RseB"/>
</dbReference>
<dbReference type="AlphaFoldDB" id="A0A5C6TYS3"/>
<comment type="similarity">
    <text evidence="2">Belongs to the RseB family.</text>
</comment>
<feature type="domain" description="MucB/RseB N-terminal" evidence="5">
    <location>
        <begin position="4"/>
        <end position="151"/>
    </location>
</feature>
<dbReference type="EMBL" id="VOPW01000001">
    <property type="protein sequence ID" value="TXC65489.1"/>
    <property type="molecule type" value="Genomic_DNA"/>
</dbReference>
<dbReference type="InterPro" id="IPR038484">
    <property type="entry name" value="MucB/RseB_C_sf"/>
</dbReference>
<dbReference type="InterPro" id="IPR033434">
    <property type="entry name" value="MucB/RseB_N"/>
</dbReference>
<sequence length="282" mass="31443">MVSGGGAVSSARIAHYGEGANQYERIESLDGQTRYVYRHNDVIHTLWPGNRVALVEQAQALSGFPSLLQGSIDRLAEFYEVQPQGSERVAGREAHVLLVHPRDGHRFGYRLWSDKASGLLLRSDVLNEKNEVLETSAFSEVTIGVKAQFDSVTGPMRKLDGYRVIRPTVNSTRLEVEGWSMRQLVPGFREVNCVKRPMESPTSNAQEASSEPVLQTIYSDGLTYVSVFIEPFSPARHQRSMRTAVGATQTLMRRQGDWWVTLVGDVPPATLLAFANALERRK</sequence>
<dbReference type="GO" id="GO:0032885">
    <property type="term" value="P:regulation of polysaccharide biosynthetic process"/>
    <property type="evidence" value="ECO:0007669"/>
    <property type="project" value="TreeGrafter"/>
</dbReference>
<organism evidence="7 8">
    <name type="scientific">Piscinibacter aquaticus</name>
    <dbReference type="NCBI Taxonomy" id="392597"/>
    <lineage>
        <taxon>Bacteria</taxon>
        <taxon>Pseudomonadati</taxon>
        <taxon>Pseudomonadota</taxon>
        <taxon>Betaproteobacteria</taxon>
        <taxon>Burkholderiales</taxon>
        <taxon>Sphaerotilaceae</taxon>
        <taxon>Piscinibacter</taxon>
    </lineage>
</organism>
<evidence type="ECO:0000259" key="6">
    <source>
        <dbReference type="Pfam" id="PF17188"/>
    </source>
</evidence>
<dbReference type="GO" id="GO:0045152">
    <property type="term" value="F:antisigma factor binding"/>
    <property type="evidence" value="ECO:0007669"/>
    <property type="project" value="TreeGrafter"/>
</dbReference>
<evidence type="ECO:0000256" key="2">
    <source>
        <dbReference type="ARBA" id="ARBA00008150"/>
    </source>
</evidence>
<dbReference type="CDD" id="cd16327">
    <property type="entry name" value="RseB"/>
    <property type="match status" value="1"/>
</dbReference>
<dbReference type="Gene3D" id="2.50.20.10">
    <property type="entry name" value="Lipoprotein localisation LolA/LolB/LppX"/>
    <property type="match status" value="1"/>
</dbReference>
<feature type="domain" description="MucB/RseB C-terminal" evidence="6">
    <location>
        <begin position="176"/>
        <end position="278"/>
    </location>
</feature>
<evidence type="ECO:0000256" key="3">
    <source>
        <dbReference type="ARBA" id="ARBA00022729"/>
    </source>
</evidence>
<name>A0A5C6TYS3_9BURK</name>
<evidence type="ECO:0000313" key="8">
    <source>
        <dbReference type="Proteomes" id="UP000321832"/>
    </source>
</evidence>
<evidence type="ECO:0000256" key="4">
    <source>
        <dbReference type="ARBA" id="ARBA00022764"/>
    </source>
</evidence>
<comment type="caution">
    <text evidence="7">The sequence shown here is derived from an EMBL/GenBank/DDBJ whole genome shotgun (WGS) entry which is preliminary data.</text>
</comment>